<feature type="compositionally biased region" description="Basic residues" evidence="1">
    <location>
        <begin position="206"/>
        <end position="222"/>
    </location>
</feature>
<feature type="domain" description="U1-type" evidence="3">
    <location>
        <begin position="411"/>
        <end position="445"/>
    </location>
</feature>
<protein>
    <submittedName>
        <fullName evidence="4">Endonuclease or glycosyl hydrolase with C2H2-type zinc finger domain-containing protein</fullName>
    </submittedName>
</protein>
<evidence type="ECO:0000259" key="3">
    <source>
        <dbReference type="SMART" id="SM00451"/>
    </source>
</evidence>
<dbReference type="GO" id="GO:0003676">
    <property type="term" value="F:nucleic acid binding"/>
    <property type="evidence" value="ECO:0007669"/>
    <property type="project" value="InterPro"/>
</dbReference>
<keyword evidence="5" id="KW-1185">Reference proteome</keyword>
<dbReference type="InterPro" id="IPR003604">
    <property type="entry name" value="Matrin/U1-like-C_Znf_C2H2"/>
</dbReference>
<name>A0AAD4IYM5_PERFH</name>
<dbReference type="InterPro" id="IPR013087">
    <property type="entry name" value="Znf_C2H2_type"/>
</dbReference>
<dbReference type="GO" id="GO:0008270">
    <property type="term" value="F:zinc ion binding"/>
    <property type="evidence" value="ECO:0007669"/>
    <property type="project" value="InterPro"/>
</dbReference>
<gene>
    <name evidence="4" type="ORF">C2S53_002375</name>
</gene>
<dbReference type="Gene3D" id="3.30.160.60">
    <property type="entry name" value="Classic Zinc Finger"/>
    <property type="match status" value="2"/>
</dbReference>
<feature type="domain" description="C2H2-type" evidence="2">
    <location>
        <begin position="414"/>
        <end position="438"/>
    </location>
</feature>
<sequence>MNYFVHQQHREYDPSLQNQESYDQSTNNYYYSYSFSYSNPQFTTSIHPYSYQNPVVQPSHHEEQEPNPPGVTPPPPPPPELSQNPYYLHHAQGGAARVPTLGPQPGAVDTCVPAVVHQPIVQPLYGGVGIMNGTVPGGDAHIHLGPKLNVSSYPFRVDGHGGGGHAQPMNAATPFQDQTIIAHGGLHIQGGPSQLLSQSYGETHHIPRPKVSGRKNRARGRGKGCAQSKRATAPDVDRKLFTQGKSAELASVLPPPKVVSCELCKVECNTLEILQQHMNGKKHKKKLKVFEELQNINERVICRRTEQTSTIELKSEVLPQPDRVEGSGTQQLQPEVLPSQEINEESKVAGEKRKVEEVEPPEESAKKMRVDHAEHTGHVLKRKLRGGKSNRKKRTSDRAKRLVQPPEPKQVAPLVCELCNVKCESLVVFQSHLVGKKHKSKAKRFLGQDTFGQVVQRPEMQAVNQNSADASTSIGFGAYGVASAQNIMITGGQGSTFADNMTTAGEVEA</sequence>
<feature type="region of interest" description="Disordered" evidence="1">
    <location>
        <begin position="315"/>
        <end position="405"/>
    </location>
</feature>
<comment type="caution">
    <text evidence="4">The sequence shown here is derived from an EMBL/GenBank/DDBJ whole genome shotgun (WGS) entry which is preliminary data.</text>
</comment>
<feature type="region of interest" description="Disordered" evidence="1">
    <location>
        <begin position="204"/>
        <end position="233"/>
    </location>
</feature>
<feature type="compositionally biased region" description="Basic and acidic residues" evidence="1">
    <location>
        <begin position="344"/>
        <end position="377"/>
    </location>
</feature>
<dbReference type="EMBL" id="SDAM02000740">
    <property type="protein sequence ID" value="KAH6823575.1"/>
    <property type="molecule type" value="Genomic_DNA"/>
</dbReference>
<keyword evidence="4" id="KW-0540">Nuclease</keyword>
<dbReference type="SMART" id="SM00355">
    <property type="entry name" value="ZnF_C2H2"/>
    <property type="match status" value="2"/>
</dbReference>
<dbReference type="SMART" id="SM00451">
    <property type="entry name" value="ZnF_U1"/>
    <property type="match status" value="2"/>
</dbReference>
<dbReference type="PANTHER" id="PTHR47487:SF3">
    <property type="entry name" value="GLUTENIN, HIGH MOLECULAR WEIGHT SUBUNIT 12-LIKE"/>
    <property type="match status" value="1"/>
</dbReference>
<keyword evidence="4" id="KW-0255">Endonuclease</keyword>
<feature type="region of interest" description="Disordered" evidence="1">
    <location>
        <begin position="48"/>
        <end position="86"/>
    </location>
</feature>
<evidence type="ECO:0000313" key="5">
    <source>
        <dbReference type="Proteomes" id="UP001190926"/>
    </source>
</evidence>
<dbReference type="GO" id="GO:0004519">
    <property type="term" value="F:endonuclease activity"/>
    <property type="evidence" value="ECO:0007669"/>
    <property type="project" value="UniProtKB-KW"/>
</dbReference>
<dbReference type="Pfam" id="PF12874">
    <property type="entry name" value="zf-met"/>
    <property type="match status" value="2"/>
</dbReference>
<feature type="domain" description="C2H2-type" evidence="2">
    <location>
        <begin position="259"/>
        <end position="283"/>
    </location>
</feature>
<evidence type="ECO:0000313" key="4">
    <source>
        <dbReference type="EMBL" id="KAH6823575.1"/>
    </source>
</evidence>
<evidence type="ECO:0000256" key="1">
    <source>
        <dbReference type="SAM" id="MobiDB-lite"/>
    </source>
</evidence>
<organism evidence="4 5">
    <name type="scientific">Perilla frutescens var. hirtella</name>
    <name type="common">Perilla citriodora</name>
    <name type="synonym">Perilla setoyensis</name>
    <dbReference type="NCBI Taxonomy" id="608512"/>
    <lineage>
        <taxon>Eukaryota</taxon>
        <taxon>Viridiplantae</taxon>
        <taxon>Streptophyta</taxon>
        <taxon>Embryophyta</taxon>
        <taxon>Tracheophyta</taxon>
        <taxon>Spermatophyta</taxon>
        <taxon>Magnoliopsida</taxon>
        <taxon>eudicotyledons</taxon>
        <taxon>Gunneridae</taxon>
        <taxon>Pentapetalae</taxon>
        <taxon>asterids</taxon>
        <taxon>lamiids</taxon>
        <taxon>Lamiales</taxon>
        <taxon>Lamiaceae</taxon>
        <taxon>Nepetoideae</taxon>
        <taxon>Elsholtzieae</taxon>
        <taxon>Perilla</taxon>
    </lineage>
</organism>
<reference evidence="4 5" key="1">
    <citation type="journal article" date="2021" name="Nat. Commun.">
        <title>Incipient diploidization of the medicinal plant Perilla within 10,000 years.</title>
        <authorList>
            <person name="Zhang Y."/>
            <person name="Shen Q."/>
            <person name="Leng L."/>
            <person name="Zhang D."/>
            <person name="Chen S."/>
            <person name="Shi Y."/>
            <person name="Ning Z."/>
            <person name="Chen S."/>
        </authorList>
    </citation>
    <scope>NUCLEOTIDE SEQUENCE [LARGE SCALE GENOMIC DNA]</scope>
    <source>
        <strain evidence="5">cv. PC099</strain>
    </source>
</reference>
<dbReference type="AlphaFoldDB" id="A0AAD4IYM5"/>
<dbReference type="Proteomes" id="UP001190926">
    <property type="component" value="Unassembled WGS sequence"/>
</dbReference>
<feature type="region of interest" description="Disordered" evidence="1">
    <location>
        <begin position="1"/>
        <end position="21"/>
    </location>
</feature>
<dbReference type="InterPro" id="IPR036236">
    <property type="entry name" value="Znf_C2H2_sf"/>
</dbReference>
<feature type="compositionally biased region" description="Basic residues" evidence="1">
    <location>
        <begin position="378"/>
        <end position="395"/>
    </location>
</feature>
<evidence type="ECO:0000259" key="2">
    <source>
        <dbReference type="SMART" id="SM00355"/>
    </source>
</evidence>
<accession>A0AAD4IYM5</accession>
<proteinExistence type="predicted"/>
<feature type="compositionally biased region" description="Pro residues" evidence="1">
    <location>
        <begin position="66"/>
        <end position="80"/>
    </location>
</feature>
<dbReference type="GO" id="GO:0016787">
    <property type="term" value="F:hydrolase activity"/>
    <property type="evidence" value="ECO:0007669"/>
    <property type="project" value="UniProtKB-KW"/>
</dbReference>
<dbReference type="PANTHER" id="PTHR47487">
    <property type="entry name" value="OS06G0651300 PROTEIN-RELATED"/>
    <property type="match status" value="1"/>
</dbReference>
<dbReference type="SUPFAM" id="SSF57667">
    <property type="entry name" value="beta-beta-alpha zinc fingers"/>
    <property type="match status" value="2"/>
</dbReference>
<feature type="domain" description="U1-type" evidence="3">
    <location>
        <begin position="256"/>
        <end position="290"/>
    </location>
</feature>
<keyword evidence="4" id="KW-0378">Hydrolase</keyword>